<sequence>MSRGARSSSTNIRARSHACSRSGPRLLFVIQSSSRQLLNREAAEGEPEGSTRKPAEPDSTAACGRSKEQHLGEI</sequence>
<proteinExistence type="predicted"/>
<feature type="compositionally biased region" description="Basic and acidic residues" evidence="1">
    <location>
        <begin position="65"/>
        <end position="74"/>
    </location>
</feature>
<feature type="compositionally biased region" description="Polar residues" evidence="1">
    <location>
        <begin position="1"/>
        <end position="13"/>
    </location>
</feature>
<gene>
    <name evidence="2" type="ORF">ATANTOWER_001748</name>
</gene>
<evidence type="ECO:0000313" key="3">
    <source>
        <dbReference type="Proteomes" id="UP001345963"/>
    </source>
</evidence>
<evidence type="ECO:0000313" key="2">
    <source>
        <dbReference type="EMBL" id="MED6250633.1"/>
    </source>
</evidence>
<name>A0ABU7BM49_9TELE</name>
<reference evidence="2 3" key="1">
    <citation type="submission" date="2021-07" db="EMBL/GenBank/DDBJ databases">
        <authorList>
            <person name="Palmer J.M."/>
        </authorList>
    </citation>
    <scope>NUCLEOTIDE SEQUENCE [LARGE SCALE GENOMIC DNA]</scope>
    <source>
        <strain evidence="2 3">AT_MEX2019</strain>
        <tissue evidence="2">Muscle</tissue>
    </source>
</reference>
<dbReference type="EMBL" id="JAHUTI010059126">
    <property type="protein sequence ID" value="MED6250633.1"/>
    <property type="molecule type" value="Genomic_DNA"/>
</dbReference>
<evidence type="ECO:0000256" key="1">
    <source>
        <dbReference type="SAM" id="MobiDB-lite"/>
    </source>
</evidence>
<feature type="region of interest" description="Disordered" evidence="1">
    <location>
        <begin position="38"/>
        <end position="74"/>
    </location>
</feature>
<comment type="caution">
    <text evidence="2">The sequence shown here is derived from an EMBL/GenBank/DDBJ whole genome shotgun (WGS) entry which is preliminary data.</text>
</comment>
<dbReference type="Proteomes" id="UP001345963">
    <property type="component" value="Unassembled WGS sequence"/>
</dbReference>
<protein>
    <submittedName>
        <fullName evidence="2">Uncharacterized protein</fullName>
    </submittedName>
</protein>
<accession>A0ABU7BM49</accession>
<feature type="region of interest" description="Disordered" evidence="1">
    <location>
        <begin position="1"/>
        <end position="24"/>
    </location>
</feature>
<keyword evidence="3" id="KW-1185">Reference proteome</keyword>
<organism evidence="2 3">
    <name type="scientific">Ataeniobius toweri</name>
    <dbReference type="NCBI Taxonomy" id="208326"/>
    <lineage>
        <taxon>Eukaryota</taxon>
        <taxon>Metazoa</taxon>
        <taxon>Chordata</taxon>
        <taxon>Craniata</taxon>
        <taxon>Vertebrata</taxon>
        <taxon>Euteleostomi</taxon>
        <taxon>Actinopterygii</taxon>
        <taxon>Neopterygii</taxon>
        <taxon>Teleostei</taxon>
        <taxon>Neoteleostei</taxon>
        <taxon>Acanthomorphata</taxon>
        <taxon>Ovalentaria</taxon>
        <taxon>Atherinomorphae</taxon>
        <taxon>Cyprinodontiformes</taxon>
        <taxon>Goodeidae</taxon>
        <taxon>Ataeniobius</taxon>
    </lineage>
</organism>